<dbReference type="GO" id="GO:0045944">
    <property type="term" value="P:positive regulation of transcription by RNA polymerase II"/>
    <property type="evidence" value="ECO:0007669"/>
    <property type="project" value="TreeGrafter"/>
</dbReference>
<keyword evidence="5" id="KW-1185">Reference proteome</keyword>
<dbReference type="KEGG" id="apuu:APUU_40891S"/>
<dbReference type="SUPFAM" id="SSF48403">
    <property type="entry name" value="Ankyrin repeat"/>
    <property type="match status" value="1"/>
</dbReference>
<organism evidence="4 5">
    <name type="scientific">Aspergillus puulaauensis</name>
    <dbReference type="NCBI Taxonomy" id="1220207"/>
    <lineage>
        <taxon>Eukaryota</taxon>
        <taxon>Fungi</taxon>
        <taxon>Dikarya</taxon>
        <taxon>Ascomycota</taxon>
        <taxon>Pezizomycotina</taxon>
        <taxon>Eurotiomycetes</taxon>
        <taxon>Eurotiomycetidae</taxon>
        <taxon>Eurotiales</taxon>
        <taxon>Aspergillaceae</taxon>
        <taxon>Aspergillus</taxon>
    </lineage>
</organism>
<dbReference type="RefSeq" id="XP_041556641.1">
    <property type="nucleotide sequence ID" value="XM_041704013.1"/>
</dbReference>
<name>A0A7R8AN26_9EURO</name>
<keyword evidence="1" id="KW-0677">Repeat</keyword>
<dbReference type="InterPro" id="IPR002110">
    <property type="entry name" value="Ankyrin_rpt"/>
</dbReference>
<reference evidence="4" key="1">
    <citation type="submission" date="2021-01" db="EMBL/GenBank/DDBJ databases">
        <authorList>
            <consortium name="Aspergillus puulaauensis MK2 genome sequencing consortium"/>
            <person name="Kazuki M."/>
            <person name="Futagami T."/>
        </authorList>
    </citation>
    <scope>NUCLEOTIDE SEQUENCE</scope>
    <source>
        <strain evidence="4">MK2</strain>
    </source>
</reference>
<feature type="repeat" description="ANK" evidence="3">
    <location>
        <begin position="155"/>
        <end position="188"/>
    </location>
</feature>
<dbReference type="PROSITE" id="PS50088">
    <property type="entry name" value="ANK_REPEAT"/>
    <property type="match status" value="3"/>
</dbReference>
<feature type="repeat" description="ANK" evidence="3">
    <location>
        <begin position="222"/>
        <end position="254"/>
    </location>
</feature>
<dbReference type="PANTHER" id="PTHR24193">
    <property type="entry name" value="ANKYRIN REPEAT PROTEIN"/>
    <property type="match status" value="1"/>
</dbReference>
<evidence type="ECO:0000313" key="5">
    <source>
        <dbReference type="Proteomes" id="UP000654913"/>
    </source>
</evidence>
<evidence type="ECO:0000256" key="1">
    <source>
        <dbReference type="ARBA" id="ARBA00022737"/>
    </source>
</evidence>
<keyword evidence="2 3" id="KW-0040">ANK repeat</keyword>
<evidence type="ECO:0000313" key="4">
    <source>
        <dbReference type="EMBL" id="BCS24447.1"/>
    </source>
</evidence>
<dbReference type="Pfam" id="PF12796">
    <property type="entry name" value="Ank_2"/>
    <property type="match status" value="1"/>
</dbReference>
<protein>
    <recommendedName>
        <fullName evidence="6">Ankyrin repeat-containing domain protein</fullName>
    </recommendedName>
</protein>
<evidence type="ECO:0008006" key="6">
    <source>
        <dbReference type="Google" id="ProtNLM"/>
    </source>
</evidence>
<evidence type="ECO:0000256" key="2">
    <source>
        <dbReference type="ARBA" id="ARBA00023043"/>
    </source>
</evidence>
<dbReference type="Proteomes" id="UP000654913">
    <property type="component" value="Chromosome 4"/>
</dbReference>
<feature type="repeat" description="ANK" evidence="3">
    <location>
        <begin position="188"/>
        <end position="220"/>
    </location>
</feature>
<accession>A0A7R8AN26</accession>
<proteinExistence type="predicted"/>
<dbReference type="PANTHER" id="PTHR24193:SF121">
    <property type="entry name" value="ADA2A-CONTAINING COMPLEX COMPONENT 3, ISOFORM D"/>
    <property type="match status" value="1"/>
</dbReference>
<dbReference type="SMART" id="SM00248">
    <property type="entry name" value="ANK"/>
    <property type="match status" value="5"/>
</dbReference>
<dbReference type="OrthoDB" id="20872at2759"/>
<dbReference type="AlphaFoldDB" id="A0A7R8AN26"/>
<sequence length="361" mass="39640">MPSIPDLPHLPQNLILVIAEKLNFKDTNTLARTCSALYALLNRYLYHRSTKIPGQRSAVLWWACKHIQPKTARHALRAGADINAFDTSYSPSCAPLNRALEWITPVSKDLLKRVSLKSIPEEEKKRVMDDLKVRWHMLLAVLMNHGANLNTRGTDGLRPLHKAVSVPNGINIIKGLISRGATVNDPGDFATPLHAAAWAGKIEIIELLIKEGSNLKARTKHTGETALHSAARAGRIEAMKVLLELGAEVDAGDFGKSTPLDYALKYGAGLAKRPIIGFLTGKGADVLAANISALKKVLLDEYFMEAVECWTSCGTEISVEEDRILIDLEQWCERPHTIKCVMAKARSADSGDSNDEVMLNV</sequence>
<dbReference type="PROSITE" id="PS50297">
    <property type="entry name" value="ANK_REP_REGION"/>
    <property type="match status" value="3"/>
</dbReference>
<dbReference type="GeneID" id="64974452"/>
<dbReference type="GO" id="GO:0005634">
    <property type="term" value="C:nucleus"/>
    <property type="evidence" value="ECO:0007669"/>
    <property type="project" value="TreeGrafter"/>
</dbReference>
<dbReference type="Gene3D" id="1.25.40.20">
    <property type="entry name" value="Ankyrin repeat-containing domain"/>
    <property type="match status" value="1"/>
</dbReference>
<dbReference type="InterPro" id="IPR036770">
    <property type="entry name" value="Ankyrin_rpt-contain_sf"/>
</dbReference>
<reference evidence="4" key="2">
    <citation type="submission" date="2021-02" db="EMBL/GenBank/DDBJ databases">
        <title>Aspergillus puulaauensis MK2 genome sequence.</title>
        <authorList>
            <person name="Futagami T."/>
            <person name="Mori K."/>
            <person name="Kadooka C."/>
            <person name="Tanaka T."/>
        </authorList>
    </citation>
    <scope>NUCLEOTIDE SEQUENCE</scope>
    <source>
        <strain evidence="4">MK2</strain>
    </source>
</reference>
<dbReference type="InterPro" id="IPR050663">
    <property type="entry name" value="Ankyrin-SOCS_Box"/>
</dbReference>
<dbReference type="GO" id="GO:0000976">
    <property type="term" value="F:transcription cis-regulatory region binding"/>
    <property type="evidence" value="ECO:0007669"/>
    <property type="project" value="TreeGrafter"/>
</dbReference>
<dbReference type="EMBL" id="AP024446">
    <property type="protein sequence ID" value="BCS24447.1"/>
    <property type="molecule type" value="Genomic_DNA"/>
</dbReference>
<gene>
    <name evidence="4" type="ORF">APUU_40891S</name>
</gene>
<evidence type="ECO:0000256" key="3">
    <source>
        <dbReference type="PROSITE-ProRule" id="PRU00023"/>
    </source>
</evidence>